<dbReference type="AlphaFoldDB" id="E3JPV9"/>
<reference evidence="2" key="2">
    <citation type="journal article" date="2011" name="Proc. Natl. Acad. Sci. U.S.A.">
        <title>Obligate biotrophy features unraveled by the genomic analysis of rust fungi.</title>
        <authorList>
            <person name="Duplessis S."/>
            <person name="Cuomo C.A."/>
            <person name="Lin Y.-C."/>
            <person name="Aerts A."/>
            <person name="Tisserant E."/>
            <person name="Veneault-Fourrey C."/>
            <person name="Joly D.L."/>
            <person name="Hacquard S."/>
            <person name="Amselem J."/>
            <person name="Cantarel B.L."/>
            <person name="Chiu R."/>
            <person name="Coutinho P.M."/>
            <person name="Feau N."/>
            <person name="Field M."/>
            <person name="Frey P."/>
            <person name="Gelhaye E."/>
            <person name="Goldberg J."/>
            <person name="Grabherr M.G."/>
            <person name="Kodira C.D."/>
            <person name="Kohler A."/>
            <person name="Kuees U."/>
            <person name="Lindquist E.A."/>
            <person name="Lucas S.M."/>
            <person name="Mago R."/>
            <person name="Mauceli E."/>
            <person name="Morin E."/>
            <person name="Murat C."/>
            <person name="Pangilinan J.L."/>
            <person name="Park R."/>
            <person name="Pearson M."/>
            <person name="Quesneville H."/>
            <person name="Rouhier N."/>
            <person name="Sakthikumar S."/>
            <person name="Salamov A.A."/>
            <person name="Schmutz J."/>
            <person name="Selles B."/>
            <person name="Shapiro H."/>
            <person name="Tanguay P."/>
            <person name="Tuskan G.A."/>
            <person name="Henrissat B."/>
            <person name="Van de Peer Y."/>
            <person name="Rouze P."/>
            <person name="Ellis J.G."/>
            <person name="Dodds P.N."/>
            <person name="Schein J.E."/>
            <person name="Zhong S."/>
            <person name="Hamelin R.C."/>
            <person name="Grigoriev I.V."/>
            <person name="Szabo L.J."/>
            <person name="Martin F."/>
        </authorList>
    </citation>
    <scope>NUCLEOTIDE SEQUENCE [LARGE SCALE GENOMIC DNA]</scope>
    <source>
        <strain evidence="2">CRL 75-36-700-3 / race SCCL</strain>
    </source>
</reference>
<dbReference type="KEGG" id="pgr:PGTG_00605"/>
<protein>
    <submittedName>
        <fullName evidence="1">Uncharacterized protein</fullName>
    </submittedName>
</protein>
<evidence type="ECO:0000313" key="1">
    <source>
        <dbReference type="EMBL" id="EFP74649.1"/>
    </source>
</evidence>
<name>E3JPV9_PUCGT</name>
<dbReference type="PANTHER" id="PTHR33069:SF3">
    <property type="entry name" value="DYNEIN HEAVY CHAIN TAIL DOMAIN-CONTAINING PROTEIN"/>
    <property type="match status" value="1"/>
</dbReference>
<dbReference type="EMBL" id="DS178262">
    <property type="protein sequence ID" value="EFP74649.1"/>
    <property type="molecule type" value="Genomic_DNA"/>
</dbReference>
<keyword evidence="2" id="KW-1185">Reference proteome</keyword>
<dbReference type="HOGENOM" id="CLU_033090_3_0_1"/>
<dbReference type="InParanoid" id="E3JPV9"/>
<dbReference type="Proteomes" id="UP000008783">
    <property type="component" value="Unassembled WGS sequence"/>
</dbReference>
<dbReference type="VEuPathDB" id="FungiDB:PGTG_00605"/>
<evidence type="ECO:0000313" key="2">
    <source>
        <dbReference type="Proteomes" id="UP000008783"/>
    </source>
</evidence>
<dbReference type="OMA" id="LEHERIW"/>
<gene>
    <name evidence="1" type="ORF">PGTG_00605</name>
</gene>
<dbReference type="PANTHER" id="PTHR33069">
    <property type="entry name" value="CHROMOSOME 7, WHOLE GENOME SHOTGUN SEQUENCE-RELATED"/>
    <property type="match status" value="1"/>
</dbReference>
<dbReference type="RefSeq" id="XP_003307655.1">
    <property type="nucleotide sequence ID" value="XM_003307607.1"/>
</dbReference>
<dbReference type="GeneID" id="10528032"/>
<accession>E3JPV9</accession>
<sequence>MADSSSKTADKLEHQRIWEQGDLLIEGFRRLKTKYERPTHLCHDPESIEEPLSSSRIDESPLDVKEGLLNQLEFQSLPTLHRQITNLSHSLKPLGLLKQPESKFQVVSLIQSELEQTIDQINASIIVICPQPISAPNRVDDQHLNQFKSSRLQSLKAKFHETSQNICLVFRSAHELLEQVKWTPDELSRLHYTHFPGDWLVNEVFESLQWTIECIRGSELGIAQRDWLPDLDGIDRLLCETRMLVDPIIHYRRDGRAHRKLVRKPVIHLAKLAIPLIKISKLFFTKLSKRGLNNRQLPRFTEMCSDQLESLAGSLGNLTSDILQLLLLLDKADEAHGAVTSHQLVEIAACIKGRFEAPLLVLMLYIVPDIPDNDGSSDQIYYKNWFVTWNTQRILATENFLNAAKSFETDQLHLELATVQIVG</sequence>
<proteinExistence type="predicted"/>
<dbReference type="OrthoDB" id="2498005at2759"/>
<reference key="1">
    <citation type="submission" date="2007-01" db="EMBL/GenBank/DDBJ databases">
        <title>The Genome Sequence of Puccinia graminis f. sp. tritici Strain CRL 75-36-700-3.</title>
        <authorList>
            <consortium name="The Broad Institute Genome Sequencing Platform"/>
            <person name="Birren B."/>
            <person name="Lander E."/>
            <person name="Galagan J."/>
            <person name="Nusbaum C."/>
            <person name="Devon K."/>
            <person name="Cuomo C."/>
            <person name="Jaffe D."/>
            <person name="Butler J."/>
            <person name="Alvarez P."/>
            <person name="Gnerre S."/>
            <person name="Grabherr M."/>
            <person name="Mauceli E."/>
            <person name="Brockman W."/>
            <person name="Young S."/>
            <person name="LaButti K."/>
            <person name="Sykes S."/>
            <person name="DeCaprio D."/>
            <person name="Crawford M."/>
            <person name="Koehrsen M."/>
            <person name="Engels R."/>
            <person name="Montgomery P."/>
            <person name="Pearson M."/>
            <person name="Howarth C."/>
            <person name="Larson L."/>
            <person name="White J."/>
            <person name="Zeng Q."/>
            <person name="Kodira C."/>
            <person name="Yandava C."/>
            <person name="Alvarado L."/>
            <person name="O'Leary S."/>
            <person name="Szabo L."/>
            <person name="Dean R."/>
            <person name="Schein J."/>
        </authorList>
    </citation>
    <scope>NUCLEOTIDE SEQUENCE</scope>
    <source>
        <strain>CRL 75-36-700-3</strain>
    </source>
</reference>
<organism evidence="1 2">
    <name type="scientific">Puccinia graminis f. sp. tritici (strain CRL 75-36-700-3 / race SCCL)</name>
    <name type="common">Black stem rust fungus</name>
    <dbReference type="NCBI Taxonomy" id="418459"/>
    <lineage>
        <taxon>Eukaryota</taxon>
        <taxon>Fungi</taxon>
        <taxon>Dikarya</taxon>
        <taxon>Basidiomycota</taxon>
        <taxon>Pucciniomycotina</taxon>
        <taxon>Pucciniomycetes</taxon>
        <taxon>Pucciniales</taxon>
        <taxon>Pucciniaceae</taxon>
        <taxon>Puccinia</taxon>
    </lineage>
</organism>